<gene>
    <name evidence="2" type="ORF">Q8F55_000755</name>
</gene>
<comment type="caution">
    <text evidence="2">The sequence shown here is derived from an EMBL/GenBank/DDBJ whole genome shotgun (WGS) entry which is preliminary data.</text>
</comment>
<evidence type="ECO:0000256" key="1">
    <source>
        <dbReference type="SAM" id="MobiDB-lite"/>
    </source>
</evidence>
<proteinExistence type="predicted"/>
<feature type="region of interest" description="Disordered" evidence="1">
    <location>
        <begin position="1"/>
        <end position="37"/>
    </location>
</feature>
<keyword evidence="3" id="KW-1185">Reference proteome</keyword>
<evidence type="ECO:0008006" key="4">
    <source>
        <dbReference type="Google" id="ProtNLM"/>
    </source>
</evidence>
<dbReference type="EMBL" id="JBBXJM010000001">
    <property type="protein sequence ID" value="KAL1413006.1"/>
    <property type="molecule type" value="Genomic_DNA"/>
</dbReference>
<sequence length="80" mass="8409">MSYAPQQGYYNGQPAYSPQTGFAPPPGQYAPNPGMQPQPQIIVVQQQDSRPSAAAQAGCFGLGVGLCCCLECCCCDELCC</sequence>
<feature type="compositionally biased region" description="Polar residues" evidence="1">
    <location>
        <begin position="1"/>
        <end position="20"/>
    </location>
</feature>
<evidence type="ECO:0000313" key="3">
    <source>
        <dbReference type="Proteomes" id="UP001565368"/>
    </source>
</evidence>
<name>A0ABR3QE61_9TREE</name>
<reference evidence="2 3" key="1">
    <citation type="submission" date="2023-08" db="EMBL/GenBank/DDBJ databases">
        <title>Annotated Genome Sequence of Vanrija albida AlHP1.</title>
        <authorList>
            <person name="Herzog R."/>
        </authorList>
    </citation>
    <scope>NUCLEOTIDE SEQUENCE [LARGE SCALE GENOMIC DNA]</scope>
    <source>
        <strain evidence="2 3">AlHP1</strain>
    </source>
</reference>
<dbReference type="Proteomes" id="UP001565368">
    <property type="component" value="Unassembled WGS sequence"/>
</dbReference>
<dbReference type="GeneID" id="95981798"/>
<evidence type="ECO:0000313" key="2">
    <source>
        <dbReference type="EMBL" id="KAL1413006.1"/>
    </source>
</evidence>
<dbReference type="RefSeq" id="XP_069212950.1">
    <property type="nucleotide sequence ID" value="XM_069349406.1"/>
</dbReference>
<accession>A0ABR3QE61</accession>
<organism evidence="2 3">
    <name type="scientific">Vanrija albida</name>
    <dbReference type="NCBI Taxonomy" id="181172"/>
    <lineage>
        <taxon>Eukaryota</taxon>
        <taxon>Fungi</taxon>
        <taxon>Dikarya</taxon>
        <taxon>Basidiomycota</taxon>
        <taxon>Agaricomycotina</taxon>
        <taxon>Tremellomycetes</taxon>
        <taxon>Trichosporonales</taxon>
        <taxon>Trichosporonaceae</taxon>
        <taxon>Vanrija</taxon>
    </lineage>
</organism>
<protein>
    <recommendedName>
        <fullName evidence="4">Cysteine-rich transmembrane CYSTM domain-containing protein</fullName>
    </recommendedName>
</protein>